<proteinExistence type="predicted"/>
<dbReference type="Gene3D" id="3.40.50.720">
    <property type="entry name" value="NAD(P)-binding Rossmann-like Domain"/>
    <property type="match status" value="1"/>
</dbReference>
<dbReference type="GeneID" id="54569150"/>
<dbReference type="RefSeq" id="XP_033671910.1">
    <property type="nucleotide sequence ID" value="XM_033815878.1"/>
</dbReference>
<dbReference type="OrthoDB" id="419598at2759"/>
<gene>
    <name evidence="2" type="ORF">M409DRAFT_64012</name>
</gene>
<organism evidence="2 3">
    <name type="scientific">Zasmidium cellare ATCC 36951</name>
    <dbReference type="NCBI Taxonomy" id="1080233"/>
    <lineage>
        <taxon>Eukaryota</taxon>
        <taxon>Fungi</taxon>
        <taxon>Dikarya</taxon>
        <taxon>Ascomycota</taxon>
        <taxon>Pezizomycotina</taxon>
        <taxon>Dothideomycetes</taxon>
        <taxon>Dothideomycetidae</taxon>
        <taxon>Mycosphaerellales</taxon>
        <taxon>Mycosphaerellaceae</taxon>
        <taxon>Zasmidium</taxon>
    </lineage>
</organism>
<dbReference type="EMBL" id="ML993584">
    <property type="protein sequence ID" value="KAF2171021.1"/>
    <property type="molecule type" value="Genomic_DNA"/>
</dbReference>
<evidence type="ECO:0000313" key="2">
    <source>
        <dbReference type="EMBL" id="KAF2171021.1"/>
    </source>
</evidence>
<evidence type="ECO:0000259" key="1">
    <source>
        <dbReference type="Pfam" id="PF13460"/>
    </source>
</evidence>
<dbReference type="SUPFAM" id="SSF51735">
    <property type="entry name" value="NAD(P)-binding Rossmann-fold domains"/>
    <property type="match status" value="1"/>
</dbReference>
<accession>A0A6A6CV83</accession>
<dbReference type="Proteomes" id="UP000799537">
    <property type="component" value="Unassembled WGS sequence"/>
</dbReference>
<dbReference type="InterPro" id="IPR016040">
    <property type="entry name" value="NAD(P)-bd_dom"/>
</dbReference>
<sequence>MSTTPRVIVFGPTGNTASVASTTAHSLGAQVYLAMRDPSKPIQGLNDSDEKSGNYTRLQADLTQPATVLAAVQQSHATRAFIYAARGSTDHMKGTIQALKDGGVEYVVFLSSFTVTDPASSVPPAELIGHQHAQIEVSLEDVYGKENFCAIRPGGFATNSLQWKSGILAGKLEILGQDFKMDCITPGDMGRVSGNVLVKGSNEHAVYLYGPENLPCKEIAVRIARVLGKGELEVGPQSEEDAAEEMTKAGYPPPVVQYMVKARTREDLVRPLLEQGVENVEKFTGRKAMGLEEWVEGNRGLFV</sequence>
<evidence type="ECO:0000313" key="3">
    <source>
        <dbReference type="Proteomes" id="UP000799537"/>
    </source>
</evidence>
<protein>
    <recommendedName>
        <fullName evidence="1">NAD(P)-binding domain-containing protein</fullName>
    </recommendedName>
</protein>
<dbReference type="AlphaFoldDB" id="A0A6A6CV83"/>
<feature type="domain" description="NAD(P)-binding" evidence="1">
    <location>
        <begin position="11"/>
        <end position="122"/>
    </location>
</feature>
<keyword evidence="3" id="KW-1185">Reference proteome</keyword>
<dbReference type="InterPro" id="IPR036291">
    <property type="entry name" value="NAD(P)-bd_dom_sf"/>
</dbReference>
<dbReference type="InterPro" id="IPR051604">
    <property type="entry name" value="Ergot_Alk_Oxidoreductase"/>
</dbReference>
<name>A0A6A6CV83_ZASCE</name>
<dbReference type="PANTHER" id="PTHR43162">
    <property type="match status" value="1"/>
</dbReference>
<dbReference type="PANTHER" id="PTHR43162:SF1">
    <property type="entry name" value="PRESTALK A DIFFERENTIATION PROTEIN A"/>
    <property type="match status" value="1"/>
</dbReference>
<reference evidence="2" key="1">
    <citation type="journal article" date="2020" name="Stud. Mycol.">
        <title>101 Dothideomycetes genomes: a test case for predicting lifestyles and emergence of pathogens.</title>
        <authorList>
            <person name="Haridas S."/>
            <person name="Albert R."/>
            <person name="Binder M."/>
            <person name="Bloem J."/>
            <person name="Labutti K."/>
            <person name="Salamov A."/>
            <person name="Andreopoulos B."/>
            <person name="Baker S."/>
            <person name="Barry K."/>
            <person name="Bills G."/>
            <person name="Bluhm B."/>
            <person name="Cannon C."/>
            <person name="Castanera R."/>
            <person name="Culley D."/>
            <person name="Daum C."/>
            <person name="Ezra D."/>
            <person name="Gonzalez J."/>
            <person name="Henrissat B."/>
            <person name="Kuo A."/>
            <person name="Liang C."/>
            <person name="Lipzen A."/>
            <person name="Lutzoni F."/>
            <person name="Magnuson J."/>
            <person name="Mondo S."/>
            <person name="Nolan M."/>
            <person name="Ohm R."/>
            <person name="Pangilinan J."/>
            <person name="Park H.-J."/>
            <person name="Ramirez L."/>
            <person name="Alfaro M."/>
            <person name="Sun H."/>
            <person name="Tritt A."/>
            <person name="Yoshinaga Y."/>
            <person name="Zwiers L.-H."/>
            <person name="Turgeon B."/>
            <person name="Goodwin S."/>
            <person name="Spatafora J."/>
            <person name="Crous P."/>
            <person name="Grigoriev I."/>
        </authorList>
    </citation>
    <scope>NUCLEOTIDE SEQUENCE</scope>
    <source>
        <strain evidence="2">ATCC 36951</strain>
    </source>
</reference>
<dbReference type="Pfam" id="PF13460">
    <property type="entry name" value="NAD_binding_10"/>
    <property type="match status" value="1"/>
</dbReference>